<feature type="region of interest" description="Disordered" evidence="3">
    <location>
        <begin position="34"/>
        <end position="54"/>
    </location>
</feature>
<dbReference type="GO" id="GO:0016020">
    <property type="term" value="C:membrane"/>
    <property type="evidence" value="ECO:0007669"/>
    <property type="project" value="InterPro"/>
</dbReference>
<dbReference type="InterPro" id="IPR007428">
    <property type="entry name" value="MlaA"/>
</dbReference>
<feature type="region of interest" description="Disordered" evidence="3">
    <location>
        <begin position="246"/>
        <end position="289"/>
    </location>
</feature>
<dbReference type="PRINTS" id="PR01805">
    <property type="entry name" value="VACJLIPOPROT"/>
</dbReference>
<dbReference type="Proteomes" id="UP000178885">
    <property type="component" value="Unassembled WGS sequence"/>
</dbReference>
<dbReference type="EMBL" id="MFSU01000005">
    <property type="protein sequence ID" value="OGI49147.1"/>
    <property type="molecule type" value="Genomic_DNA"/>
</dbReference>
<dbReference type="PANTHER" id="PTHR30035">
    <property type="entry name" value="LIPOPROTEIN VACJ-RELATED"/>
    <property type="match status" value="1"/>
</dbReference>
<dbReference type="PROSITE" id="PS51257">
    <property type="entry name" value="PROKAR_LIPOPROTEIN"/>
    <property type="match status" value="1"/>
</dbReference>
<name>A0A1F6TVK7_9PROT</name>
<evidence type="ECO:0000256" key="3">
    <source>
        <dbReference type="SAM" id="MobiDB-lite"/>
    </source>
</evidence>
<protein>
    <recommendedName>
        <fullName evidence="6">ABC transporter</fullName>
    </recommendedName>
</protein>
<feature type="compositionally biased region" description="Low complexity" evidence="3">
    <location>
        <begin position="34"/>
        <end position="50"/>
    </location>
</feature>
<dbReference type="AlphaFoldDB" id="A0A1F6TVK7"/>
<organism evidence="4 5">
    <name type="scientific">Candidatus Muproteobacteria bacterium RBG_16_65_34</name>
    <dbReference type="NCBI Taxonomy" id="1817760"/>
    <lineage>
        <taxon>Bacteria</taxon>
        <taxon>Pseudomonadati</taxon>
        <taxon>Pseudomonadota</taxon>
        <taxon>Candidatus Muproteobacteria</taxon>
    </lineage>
</organism>
<evidence type="ECO:0000313" key="5">
    <source>
        <dbReference type="Proteomes" id="UP000178885"/>
    </source>
</evidence>
<keyword evidence="2" id="KW-0732">Signal</keyword>
<gene>
    <name evidence="4" type="ORF">A2151_07785</name>
</gene>
<evidence type="ECO:0008006" key="6">
    <source>
        <dbReference type="Google" id="ProtNLM"/>
    </source>
</evidence>
<evidence type="ECO:0000313" key="4">
    <source>
        <dbReference type="EMBL" id="OGI49147.1"/>
    </source>
</evidence>
<proteinExistence type="inferred from homology"/>
<evidence type="ECO:0000256" key="2">
    <source>
        <dbReference type="ARBA" id="ARBA00022729"/>
    </source>
</evidence>
<dbReference type="GO" id="GO:0120010">
    <property type="term" value="P:intermembrane phospholipid transfer"/>
    <property type="evidence" value="ECO:0007669"/>
    <property type="project" value="TreeGrafter"/>
</dbReference>
<feature type="compositionally biased region" description="Low complexity" evidence="3">
    <location>
        <begin position="274"/>
        <end position="289"/>
    </location>
</feature>
<evidence type="ECO:0000256" key="1">
    <source>
        <dbReference type="ARBA" id="ARBA00010634"/>
    </source>
</evidence>
<comment type="caution">
    <text evidence="4">The sequence shown here is derived from an EMBL/GenBank/DDBJ whole genome shotgun (WGS) entry which is preliminary data.</text>
</comment>
<sequence>MTPNPERPRLLLFAVGFLLCGCVTTGKPVLPDEASAEPAAAAPQSPAVADNPDDPLEGFNRAMYTFNEKLDRYVLKPVAKGYRAVVPEVGRKGVSNFFSNLHDPVVMLNNLLQGKPTRAAADLGRFAVNTTFGIFGLFDVATPIGLEKHEEDFGQTFGVWGVGDGAYLVLPFFGPSNLRDGVGLIPDWYVYPPNNLEDVSTRNELFVVETVSKRDRLLDASDILEQAAGKDPYVFVREAYRQRRRNQIYDGNPPTEAPDSLLFEEDSPAPKPSKPAGAGQGVPAGPQSR</sequence>
<dbReference type="STRING" id="1817760.A2151_07785"/>
<accession>A0A1F6TVK7</accession>
<dbReference type="PANTHER" id="PTHR30035:SF3">
    <property type="entry name" value="INTERMEMBRANE PHOSPHOLIPID TRANSPORT SYSTEM LIPOPROTEIN MLAA"/>
    <property type="match status" value="1"/>
</dbReference>
<comment type="similarity">
    <text evidence="1">Belongs to the MlaA family.</text>
</comment>
<dbReference type="Pfam" id="PF04333">
    <property type="entry name" value="MlaA"/>
    <property type="match status" value="1"/>
</dbReference>
<reference evidence="4 5" key="1">
    <citation type="journal article" date="2016" name="Nat. Commun.">
        <title>Thousands of microbial genomes shed light on interconnected biogeochemical processes in an aquifer system.</title>
        <authorList>
            <person name="Anantharaman K."/>
            <person name="Brown C.T."/>
            <person name="Hug L.A."/>
            <person name="Sharon I."/>
            <person name="Castelle C.J."/>
            <person name="Probst A.J."/>
            <person name="Thomas B.C."/>
            <person name="Singh A."/>
            <person name="Wilkins M.J."/>
            <person name="Karaoz U."/>
            <person name="Brodie E.L."/>
            <person name="Williams K.H."/>
            <person name="Hubbard S.S."/>
            <person name="Banfield J.F."/>
        </authorList>
    </citation>
    <scope>NUCLEOTIDE SEQUENCE [LARGE SCALE GENOMIC DNA]</scope>
</reference>